<gene>
    <name evidence="7" type="ORF">GSONMT00051718001</name>
</gene>
<keyword evidence="2 5" id="KW-0812">Transmembrane</keyword>
<organism evidence="7 8">
    <name type="scientific">Oncorhynchus mykiss</name>
    <name type="common">Rainbow trout</name>
    <name type="synonym">Salmo gairdneri</name>
    <dbReference type="NCBI Taxonomy" id="8022"/>
    <lineage>
        <taxon>Eukaryota</taxon>
        <taxon>Metazoa</taxon>
        <taxon>Chordata</taxon>
        <taxon>Craniata</taxon>
        <taxon>Vertebrata</taxon>
        <taxon>Euteleostomi</taxon>
        <taxon>Actinopterygii</taxon>
        <taxon>Neopterygii</taxon>
        <taxon>Teleostei</taxon>
        <taxon>Protacanthopterygii</taxon>
        <taxon>Salmoniformes</taxon>
        <taxon>Salmonidae</taxon>
        <taxon>Salmoninae</taxon>
        <taxon>Oncorhynchus</taxon>
    </lineage>
</organism>
<evidence type="ECO:0000256" key="1">
    <source>
        <dbReference type="ARBA" id="ARBA00004141"/>
    </source>
</evidence>
<protein>
    <recommendedName>
        <fullName evidence="6">Amino acid transporter transmembrane domain-containing protein</fullName>
    </recommendedName>
</protein>
<evidence type="ECO:0000256" key="4">
    <source>
        <dbReference type="ARBA" id="ARBA00023136"/>
    </source>
</evidence>
<dbReference type="EMBL" id="FR944424">
    <property type="protein sequence ID" value="CDQ99218.1"/>
    <property type="molecule type" value="Genomic_DNA"/>
</dbReference>
<dbReference type="AlphaFoldDB" id="A0A060Z5A1"/>
<comment type="subcellular location">
    <subcellularLocation>
        <location evidence="1">Membrane</location>
        <topology evidence="1">Multi-pass membrane protein</topology>
    </subcellularLocation>
</comment>
<dbReference type="PaxDb" id="8022-A0A060Z5A1"/>
<evidence type="ECO:0000313" key="8">
    <source>
        <dbReference type="Proteomes" id="UP000193380"/>
    </source>
</evidence>
<feature type="non-terminal residue" evidence="7">
    <location>
        <position position="1"/>
    </location>
</feature>
<dbReference type="InterPro" id="IPR013057">
    <property type="entry name" value="AA_transpt_TM"/>
</dbReference>
<evidence type="ECO:0000259" key="6">
    <source>
        <dbReference type="Pfam" id="PF01490"/>
    </source>
</evidence>
<dbReference type="Pfam" id="PF01490">
    <property type="entry name" value="Aa_trans"/>
    <property type="match status" value="1"/>
</dbReference>
<dbReference type="GO" id="GO:0005280">
    <property type="term" value="F:amino acid:proton symporter activity"/>
    <property type="evidence" value="ECO:0007669"/>
    <property type="project" value="TreeGrafter"/>
</dbReference>
<dbReference type="PANTHER" id="PTHR22950">
    <property type="entry name" value="AMINO ACID TRANSPORTER"/>
    <property type="match status" value="1"/>
</dbReference>
<dbReference type="STRING" id="8022.A0A060Z5A1"/>
<reference evidence="7" key="1">
    <citation type="journal article" date="2014" name="Nat. Commun.">
        <title>The rainbow trout genome provides novel insights into evolution after whole-genome duplication in vertebrates.</title>
        <authorList>
            <person name="Berthelot C."/>
            <person name="Brunet F."/>
            <person name="Chalopin D."/>
            <person name="Juanchich A."/>
            <person name="Bernard M."/>
            <person name="Noel B."/>
            <person name="Bento P."/>
            <person name="Da Silva C."/>
            <person name="Labadie K."/>
            <person name="Alberti A."/>
            <person name="Aury J.M."/>
            <person name="Louis A."/>
            <person name="Dehais P."/>
            <person name="Bardou P."/>
            <person name="Montfort J."/>
            <person name="Klopp C."/>
            <person name="Cabau C."/>
            <person name="Gaspin C."/>
            <person name="Thorgaard G.H."/>
            <person name="Boussaha M."/>
            <person name="Quillet E."/>
            <person name="Guyomard R."/>
            <person name="Galiana D."/>
            <person name="Bobe J."/>
            <person name="Volff J.N."/>
            <person name="Genet C."/>
            <person name="Wincker P."/>
            <person name="Jaillon O."/>
            <person name="Roest Crollius H."/>
            <person name="Guiguen Y."/>
        </authorList>
    </citation>
    <scope>NUCLEOTIDE SEQUENCE [LARGE SCALE GENOMIC DNA]</scope>
</reference>
<feature type="transmembrane region" description="Helical" evidence="5">
    <location>
        <begin position="112"/>
        <end position="136"/>
    </location>
</feature>
<reference evidence="7" key="2">
    <citation type="submission" date="2014-03" db="EMBL/GenBank/DDBJ databases">
        <authorList>
            <person name="Genoscope - CEA"/>
        </authorList>
    </citation>
    <scope>NUCLEOTIDE SEQUENCE</scope>
</reference>
<evidence type="ECO:0000313" key="7">
    <source>
        <dbReference type="EMBL" id="CDQ99218.1"/>
    </source>
</evidence>
<evidence type="ECO:0000256" key="2">
    <source>
        <dbReference type="ARBA" id="ARBA00022692"/>
    </source>
</evidence>
<keyword evidence="3 5" id="KW-1133">Transmembrane helix</keyword>
<dbReference type="GO" id="GO:0015193">
    <property type="term" value="F:L-proline transmembrane transporter activity"/>
    <property type="evidence" value="ECO:0007669"/>
    <property type="project" value="TreeGrafter"/>
</dbReference>
<sequence>GLSSASRYVLQDCLLLHGTYCRTVFCFTVRTAGLSSASRYVVQDCLLLHGTYCRTVFCFTIYTNIPNRISLPKVGHAKDYPLFFGTAIFAFEGIGVVLPLENKMQKPQSFNMVLYLGMGIVTFLYISLGTIGYITFGEAIGGSITLNLPNCW</sequence>
<dbReference type="GO" id="GO:0015187">
    <property type="term" value="F:glycine transmembrane transporter activity"/>
    <property type="evidence" value="ECO:0007669"/>
    <property type="project" value="TreeGrafter"/>
</dbReference>
<name>A0A060Z5A1_ONCMY</name>
<evidence type="ECO:0000256" key="5">
    <source>
        <dbReference type="SAM" id="Phobius"/>
    </source>
</evidence>
<dbReference type="PANTHER" id="PTHR22950:SF188">
    <property type="entry name" value="PROTON-COUPLED AMINO ACID TRANSPORTER 1"/>
    <property type="match status" value="1"/>
</dbReference>
<accession>A0A060Z5A1</accession>
<dbReference type="GO" id="GO:0015180">
    <property type="term" value="F:L-alanine transmembrane transporter activity"/>
    <property type="evidence" value="ECO:0007669"/>
    <property type="project" value="TreeGrafter"/>
</dbReference>
<evidence type="ECO:0000256" key="3">
    <source>
        <dbReference type="ARBA" id="ARBA00022989"/>
    </source>
</evidence>
<dbReference type="Proteomes" id="UP000193380">
    <property type="component" value="Unassembled WGS sequence"/>
</dbReference>
<feature type="transmembrane region" description="Helical" evidence="5">
    <location>
        <begin position="80"/>
        <end position="100"/>
    </location>
</feature>
<feature type="domain" description="Amino acid transporter transmembrane" evidence="6">
    <location>
        <begin position="75"/>
        <end position="151"/>
    </location>
</feature>
<proteinExistence type="predicted"/>
<keyword evidence="4 5" id="KW-0472">Membrane</keyword>
<dbReference type="GO" id="GO:0005774">
    <property type="term" value="C:vacuolar membrane"/>
    <property type="evidence" value="ECO:0007669"/>
    <property type="project" value="TreeGrafter"/>
</dbReference>